<gene>
    <name evidence="2" type="ORF">CPT_Seuss116</name>
</gene>
<protein>
    <submittedName>
        <fullName evidence="2">Uncharacterized protein</fullName>
    </submittedName>
</protein>
<keyword evidence="1" id="KW-1133">Transmembrane helix</keyword>
<organism evidence="2 3">
    <name type="scientific">Caulobacter phage Seuss</name>
    <dbReference type="NCBI Taxonomy" id="1675601"/>
    <lineage>
        <taxon>Viruses</taxon>
        <taxon>Duplodnaviria</taxon>
        <taxon>Heunggongvirae</taxon>
        <taxon>Uroviricota</taxon>
        <taxon>Caudoviricetes</taxon>
        <taxon>Seussvirus</taxon>
        <taxon>Seussvirus seuss</taxon>
    </lineage>
</organism>
<keyword evidence="1" id="KW-0812">Transmembrane</keyword>
<dbReference type="EMBL" id="KT001914">
    <property type="protein sequence ID" value="AKU43642.1"/>
    <property type="molecule type" value="Genomic_DNA"/>
</dbReference>
<dbReference type="Proteomes" id="UP000221339">
    <property type="component" value="Segment"/>
</dbReference>
<accession>A0A0K1LM91</accession>
<reference evidence="2 3" key="1">
    <citation type="journal article" date="2015" name="Genome Announc.">
        <title>Complete Genome Sequence of Caulobacter crescentus Siphophage Seuss.</title>
        <authorList>
            <person name="Sloan J.M."/>
            <person name="Keene J.L."/>
            <person name="Cahill J.L."/>
            <person name="Rasche E.S."/>
            <person name="Kuty Everett G.F."/>
        </authorList>
    </citation>
    <scope>NUCLEOTIDE SEQUENCE [LARGE SCALE GENOMIC DNA]</scope>
</reference>
<evidence type="ECO:0000313" key="3">
    <source>
        <dbReference type="Proteomes" id="UP000221339"/>
    </source>
</evidence>
<sequence length="189" mass="21206">MTDKPLLTIRYRNIWYRPKADSAVATLLPGEISLPAQVGQGTYEPLAVHLNEHGYEFSALYYEHQFVNDVQWPQKWHDTMSYQVYLSKLSIPTTPTPTPTSINIAHKSTAHTIAVSLILCLVLAASYVAIAYAQSHPTYVAQMRCENPTRTITVRSKSKTLVDRWVALAEQSVSTADPSQACKVTRTKR</sequence>
<feature type="transmembrane region" description="Helical" evidence="1">
    <location>
        <begin position="113"/>
        <end position="133"/>
    </location>
</feature>
<name>A0A0K1LM91_9CAUD</name>
<evidence type="ECO:0000313" key="2">
    <source>
        <dbReference type="EMBL" id="AKU43642.1"/>
    </source>
</evidence>
<proteinExistence type="predicted"/>
<evidence type="ECO:0000256" key="1">
    <source>
        <dbReference type="SAM" id="Phobius"/>
    </source>
</evidence>
<keyword evidence="3" id="KW-1185">Reference proteome</keyword>
<keyword evidence="1" id="KW-0472">Membrane</keyword>